<sequence>MTSLFSCLCSGGFEKDRSIRRDWGFPHSPPLDPDLSDVEEDDEYYTYPKKGVTKTVASTAKVFYDHDDDDDDGGGDNGYSSDGGIDYGSGENSMPTGGYNDGGYEYDDDGYDRGSDDGYDRDSDDGYASSDGGGEGDEDAGSSYGGGD</sequence>
<accession>A0ABS8RQL0</accession>
<evidence type="ECO:0000256" key="1">
    <source>
        <dbReference type="SAM" id="MobiDB-lite"/>
    </source>
</evidence>
<organism evidence="2 3">
    <name type="scientific">Datura stramonium</name>
    <name type="common">Jimsonweed</name>
    <name type="synonym">Common thornapple</name>
    <dbReference type="NCBI Taxonomy" id="4076"/>
    <lineage>
        <taxon>Eukaryota</taxon>
        <taxon>Viridiplantae</taxon>
        <taxon>Streptophyta</taxon>
        <taxon>Embryophyta</taxon>
        <taxon>Tracheophyta</taxon>
        <taxon>Spermatophyta</taxon>
        <taxon>Magnoliopsida</taxon>
        <taxon>eudicotyledons</taxon>
        <taxon>Gunneridae</taxon>
        <taxon>Pentapetalae</taxon>
        <taxon>asterids</taxon>
        <taxon>lamiids</taxon>
        <taxon>Solanales</taxon>
        <taxon>Solanaceae</taxon>
        <taxon>Solanoideae</taxon>
        <taxon>Datureae</taxon>
        <taxon>Datura</taxon>
    </lineage>
</organism>
<reference evidence="2 3" key="1">
    <citation type="journal article" date="2021" name="BMC Genomics">
        <title>Datura genome reveals duplications of psychoactive alkaloid biosynthetic genes and high mutation rate following tissue culture.</title>
        <authorList>
            <person name="Rajewski A."/>
            <person name="Carter-House D."/>
            <person name="Stajich J."/>
            <person name="Litt A."/>
        </authorList>
    </citation>
    <scope>NUCLEOTIDE SEQUENCE [LARGE SCALE GENOMIC DNA]</scope>
    <source>
        <strain evidence="2">AR-01</strain>
    </source>
</reference>
<keyword evidence="3" id="KW-1185">Reference proteome</keyword>
<dbReference type="Proteomes" id="UP000823775">
    <property type="component" value="Unassembled WGS sequence"/>
</dbReference>
<protein>
    <submittedName>
        <fullName evidence="2">Uncharacterized protein</fullName>
    </submittedName>
</protein>
<dbReference type="EMBL" id="JACEIK010000079">
    <property type="protein sequence ID" value="MCD7449025.1"/>
    <property type="molecule type" value="Genomic_DNA"/>
</dbReference>
<proteinExistence type="predicted"/>
<feature type="region of interest" description="Disordered" evidence="1">
    <location>
        <begin position="64"/>
        <end position="148"/>
    </location>
</feature>
<feature type="compositionally biased region" description="Basic and acidic residues" evidence="1">
    <location>
        <begin position="111"/>
        <end position="121"/>
    </location>
</feature>
<evidence type="ECO:0000313" key="3">
    <source>
        <dbReference type="Proteomes" id="UP000823775"/>
    </source>
</evidence>
<feature type="compositionally biased region" description="Low complexity" evidence="1">
    <location>
        <begin position="78"/>
        <end position="90"/>
    </location>
</feature>
<evidence type="ECO:0000313" key="2">
    <source>
        <dbReference type="EMBL" id="MCD7449025.1"/>
    </source>
</evidence>
<gene>
    <name evidence="2" type="ORF">HAX54_048108</name>
</gene>
<comment type="caution">
    <text evidence="2">The sequence shown here is derived from an EMBL/GenBank/DDBJ whole genome shotgun (WGS) entry which is preliminary data.</text>
</comment>
<feature type="region of interest" description="Disordered" evidence="1">
    <location>
        <begin position="18"/>
        <end position="42"/>
    </location>
</feature>
<name>A0ABS8RQL0_DATST</name>